<feature type="compositionally biased region" description="Basic and acidic residues" evidence="1">
    <location>
        <begin position="16"/>
        <end position="35"/>
    </location>
</feature>
<dbReference type="PANTHER" id="PTHR30461">
    <property type="entry name" value="DNA-INVERTASE FROM LAMBDOID PROPHAGE"/>
    <property type="match status" value="1"/>
</dbReference>
<evidence type="ECO:0000313" key="4">
    <source>
        <dbReference type="Proteomes" id="UP001577267"/>
    </source>
</evidence>
<dbReference type="InterPro" id="IPR038109">
    <property type="entry name" value="DNA_bind_recomb_sf"/>
</dbReference>
<dbReference type="InterPro" id="IPR036162">
    <property type="entry name" value="Resolvase-like_N_sf"/>
</dbReference>
<gene>
    <name evidence="3" type="ORF">ACE11A_20905</name>
</gene>
<dbReference type="InterPro" id="IPR050639">
    <property type="entry name" value="SSR_resolvase"/>
</dbReference>
<dbReference type="PROSITE" id="PS51737">
    <property type="entry name" value="RECOMBINASE_DNA_BIND"/>
    <property type="match status" value="1"/>
</dbReference>
<dbReference type="Pfam" id="PF07508">
    <property type="entry name" value="Recombinase"/>
    <property type="match status" value="1"/>
</dbReference>
<dbReference type="PANTHER" id="PTHR30461:SF23">
    <property type="entry name" value="DNA RECOMBINASE-RELATED"/>
    <property type="match status" value="1"/>
</dbReference>
<evidence type="ECO:0000313" key="3">
    <source>
        <dbReference type="EMBL" id="MFB4196804.1"/>
    </source>
</evidence>
<sequence length="524" mass="59297">MEPNAIDLYTRKSKQLKKEDHRREQSTDAQREQGHRWAHGNGYAVRKVWKDIQSAFKDVKRSDFDRALRALADGEVPALWAYAIDRFSRKGAEDLLKVIGKSRVIFDMDGLDSNESRDRRWIINRAEEAREYSENLSLRISDTKSEQRDKGLWVAARPPWGFKVTRDRRLYPDNAPAAKGFISRADVVREIFRRVAEEGASTREIARWLDQSGIPGPGGVGWRYSFISGMLHHPSYTGWQMVREGGRRLAYRNEKGQRVKLVGKDGKPVALVTEDIQRRALAVLKGLIDSRILRPTGKKDTRPRHMLTGLACCAGCGYSAPFQGKSYQCTAVMGGRKCQARASARGDRLEDYVFTRWLARLSAAEMDDPIMLAVSERWVARVKPEESEEEQAARAVLRAAEMDLKRLLDDRQAGVYDGPAARYFPSMLRDATRAVESAREEVARYATSGPLSPPFMSMDREDLVAAWEAADLPLKRDLLRLAINRVTVRKAPRQGVRFDGDARVTIEWAEPAESAEREGMAMAA</sequence>
<dbReference type="InterPro" id="IPR011109">
    <property type="entry name" value="DNA_bind_recombinase_dom"/>
</dbReference>
<evidence type="ECO:0000256" key="1">
    <source>
        <dbReference type="SAM" id="MobiDB-lite"/>
    </source>
</evidence>
<organism evidence="3 4">
    <name type="scientific">Streptomyces carpaticus</name>
    <dbReference type="NCBI Taxonomy" id="285558"/>
    <lineage>
        <taxon>Bacteria</taxon>
        <taxon>Bacillati</taxon>
        <taxon>Actinomycetota</taxon>
        <taxon>Actinomycetes</taxon>
        <taxon>Kitasatosporales</taxon>
        <taxon>Streptomycetaceae</taxon>
        <taxon>Streptomyces</taxon>
    </lineage>
</organism>
<evidence type="ECO:0000259" key="2">
    <source>
        <dbReference type="PROSITE" id="PS51737"/>
    </source>
</evidence>
<reference evidence="3 4" key="1">
    <citation type="submission" date="2024-09" db="EMBL/GenBank/DDBJ databases">
        <title>Draft genome sequence of multifaceted antimicrobials producing Streptomyces sp. strain FH1.</title>
        <authorList>
            <person name="Hassan F."/>
            <person name="Ali H."/>
            <person name="Hassan N."/>
            <person name="Nawaz A."/>
        </authorList>
    </citation>
    <scope>NUCLEOTIDE SEQUENCE [LARGE SCALE GENOMIC DNA]</scope>
    <source>
        <strain evidence="3 4">FH1</strain>
    </source>
</reference>
<keyword evidence="4" id="KW-1185">Reference proteome</keyword>
<feature type="domain" description="Recombinase" evidence="2">
    <location>
        <begin position="159"/>
        <end position="290"/>
    </location>
</feature>
<protein>
    <submittedName>
        <fullName evidence="3">Recombinase family protein</fullName>
    </submittedName>
</protein>
<name>A0ABV4ZS53_9ACTN</name>
<dbReference type="Pfam" id="PF00239">
    <property type="entry name" value="Resolvase"/>
    <property type="match status" value="1"/>
</dbReference>
<comment type="caution">
    <text evidence="3">The sequence shown here is derived from an EMBL/GenBank/DDBJ whole genome shotgun (WGS) entry which is preliminary data.</text>
</comment>
<dbReference type="SUPFAM" id="SSF53041">
    <property type="entry name" value="Resolvase-like"/>
    <property type="match status" value="1"/>
</dbReference>
<proteinExistence type="predicted"/>
<dbReference type="SMART" id="SM00857">
    <property type="entry name" value="Resolvase"/>
    <property type="match status" value="1"/>
</dbReference>
<dbReference type="Gene3D" id="3.90.1750.20">
    <property type="entry name" value="Putative Large Serine Recombinase, Chain B, Domain 2"/>
    <property type="match status" value="1"/>
</dbReference>
<dbReference type="Gene3D" id="3.40.50.1390">
    <property type="entry name" value="Resolvase, N-terminal catalytic domain"/>
    <property type="match status" value="1"/>
</dbReference>
<dbReference type="Proteomes" id="UP001577267">
    <property type="component" value="Unassembled WGS sequence"/>
</dbReference>
<dbReference type="EMBL" id="JBHGBT010000022">
    <property type="protein sequence ID" value="MFB4196804.1"/>
    <property type="molecule type" value="Genomic_DNA"/>
</dbReference>
<accession>A0ABV4ZS53</accession>
<feature type="region of interest" description="Disordered" evidence="1">
    <location>
        <begin position="1"/>
        <end position="37"/>
    </location>
</feature>
<dbReference type="InterPro" id="IPR006119">
    <property type="entry name" value="Resolv_N"/>
</dbReference>
<dbReference type="CDD" id="cd00338">
    <property type="entry name" value="Ser_Recombinase"/>
    <property type="match status" value="1"/>
</dbReference>